<protein>
    <recommendedName>
        <fullName evidence="10">Sulfate transporter</fullName>
    </recommendedName>
</protein>
<evidence type="ECO:0000256" key="2">
    <source>
        <dbReference type="ARBA" id="ARBA00022692"/>
    </source>
</evidence>
<gene>
    <name evidence="8" type="ORF">AFUS01_LOCUS14559</name>
</gene>
<feature type="domain" description="SLC26A/SulP transporter" evidence="6">
    <location>
        <begin position="46"/>
        <end position="444"/>
    </location>
</feature>
<feature type="transmembrane region" description="Helical" evidence="5">
    <location>
        <begin position="307"/>
        <end position="324"/>
    </location>
</feature>
<dbReference type="CDD" id="cd07042">
    <property type="entry name" value="STAS_SulP_like_sulfate_transporter"/>
    <property type="match status" value="1"/>
</dbReference>
<keyword evidence="3 5" id="KW-1133">Transmembrane helix</keyword>
<sequence>MGKLVREKNRRFSNQLFSQENMERVLKKRLPILSWLPSYNKGTCLADAIAGITVGLTVVPQSMAYAAIVGLSPEYGLYASYLGCFVYVILGSCRQVTIGPTAIMGLLTFEACGSGFPECAVLCGFYSGIFELVVACLQLGWVVSLISEPVTIGFTNAAAVTIILSQVKSFLGLSGDKASGFLGYSKSLYDNISSFTIADTAMGILSFAVLLLLKSLPDLKSHSRKYSRAVNGCTWLVSLARNIIVVVSTSLIAFAWYDPPFQVTGEVQGGFPPIGLPHFSLPVRNNITTGNSTKAGDLEIKMGFSETFSFIGNGPIIIALISILQNVAISKSFGHGQAIDATQEMLALGVSNTLGGFFSAIPISGSFSRSAVNDASGVKTPGGGFYTGALVLLSLAFLTPSFYYIPKASLAAVIICAVMFMIEYKSLISMWQISRMDFMASIMTFCCCLLLGMEYGILIGVAISLSAVIIKSLRPHLKYELKQEIKADIQYLYIEPSIGGHFPSVEYIRSSINDLVLQYTCVNYIVIDFHLWTSWDYTSAGAFVALKEGLKKMDNFVIFTKCSPGWIQALKSAGLKDTEYVLDSGLEEGLSNLINNARALADLNRTVIDEESSS</sequence>
<feature type="transmembrane region" description="Helical" evidence="5">
    <location>
        <begin position="234"/>
        <end position="257"/>
    </location>
</feature>
<dbReference type="GO" id="GO:0055085">
    <property type="term" value="P:transmembrane transport"/>
    <property type="evidence" value="ECO:0007669"/>
    <property type="project" value="InterPro"/>
</dbReference>
<keyword evidence="2 5" id="KW-0812">Transmembrane</keyword>
<feature type="transmembrane region" description="Helical" evidence="5">
    <location>
        <begin position="192"/>
        <end position="213"/>
    </location>
</feature>
<evidence type="ECO:0000313" key="9">
    <source>
        <dbReference type="Proteomes" id="UP000708208"/>
    </source>
</evidence>
<dbReference type="AlphaFoldDB" id="A0A8J2JSC1"/>
<comment type="subcellular location">
    <subcellularLocation>
        <location evidence="1">Membrane</location>
        <topology evidence="1">Multi-pass membrane protein</topology>
    </subcellularLocation>
</comment>
<feature type="transmembrane region" description="Helical" evidence="5">
    <location>
        <begin position="345"/>
        <end position="365"/>
    </location>
</feature>
<evidence type="ECO:0000259" key="6">
    <source>
        <dbReference type="Pfam" id="PF00916"/>
    </source>
</evidence>
<keyword evidence="9" id="KW-1185">Reference proteome</keyword>
<evidence type="ECO:0000256" key="3">
    <source>
        <dbReference type="ARBA" id="ARBA00022989"/>
    </source>
</evidence>
<evidence type="ECO:0000259" key="7">
    <source>
        <dbReference type="Pfam" id="PF01740"/>
    </source>
</evidence>
<feature type="transmembrane region" description="Helical" evidence="5">
    <location>
        <begin position="80"/>
        <end position="107"/>
    </location>
</feature>
<proteinExistence type="predicted"/>
<feature type="transmembrane region" description="Helical" evidence="5">
    <location>
        <begin position="385"/>
        <end position="405"/>
    </location>
</feature>
<evidence type="ECO:0008006" key="10">
    <source>
        <dbReference type="Google" id="ProtNLM"/>
    </source>
</evidence>
<evidence type="ECO:0000313" key="8">
    <source>
        <dbReference type="EMBL" id="CAG7725609.1"/>
    </source>
</evidence>
<name>A0A8J2JSC1_9HEXA</name>
<evidence type="ECO:0000256" key="4">
    <source>
        <dbReference type="ARBA" id="ARBA00023136"/>
    </source>
</evidence>
<evidence type="ECO:0000256" key="1">
    <source>
        <dbReference type="ARBA" id="ARBA00004141"/>
    </source>
</evidence>
<keyword evidence="4 5" id="KW-0472">Membrane</keyword>
<evidence type="ECO:0000256" key="5">
    <source>
        <dbReference type="SAM" id="Phobius"/>
    </source>
</evidence>
<dbReference type="InterPro" id="IPR011547">
    <property type="entry name" value="SLC26A/SulP_dom"/>
</dbReference>
<feature type="transmembrane region" description="Helical" evidence="5">
    <location>
        <begin position="44"/>
        <end position="68"/>
    </location>
</feature>
<comment type="caution">
    <text evidence="8">The sequence shown here is derived from an EMBL/GenBank/DDBJ whole genome shotgun (WGS) entry which is preliminary data.</text>
</comment>
<dbReference type="InterPro" id="IPR002645">
    <property type="entry name" value="STAS_dom"/>
</dbReference>
<organism evidence="8 9">
    <name type="scientific">Allacma fusca</name>
    <dbReference type="NCBI Taxonomy" id="39272"/>
    <lineage>
        <taxon>Eukaryota</taxon>
        <taxon>Metazoa</taxon>
        <taxon>Ecdysozoa</taxon>
        <taxon>Arthropoda</taxon>
        <taxon>Hexapoda</taxon>
        <taxon>Collembola</taxon>
        <taxon>Symphypleona</taxon>
        <taxon>Sminthuridae</taxon>
        <taxon>Allacma</taxon>
    </lineage>
</organism>
<reference evidence="8" key="1">
    <citation type="submission" date="2021-06" db="EMBL/GenBank/DDBJ databases">
        <authorList>
            <person name="Hodson N. C."/>
            <person name="Mongue J. A."/>
            <person name="Jaron S. K."/>
        </authorList>
    </citation>
    <scope>NUCLEOTIDE SEQUENCE</scope>
</reference>
<dbReference type="Proteomes" id="UP000708208">
    <property type="component" value="Unassembled WGS sequence"/>
</dbReference>
<dbReference type="PANTHER" id="PTHR11814">
    <property type="entry name" value="SULFATE TRANSPORTER"/>
    <property type="match status" value="1"/>
</dbReference>
<dbReference type="EMBL" id="CAJVCH010124294">
    <property type="protein sequence ID" value="CAG7725609.1"/>
    <property type="molecule type" value="Genomic_DNA"/>
</dbReference>
<feature type="transmembrane region" description="Helical" evidence="5">
    <location>
        <begin position="412"/>
        <end position="433"/>
    </location>
</feature>
<dbReference type="Pfam" id="PF01740">
    <property type="entry name" value="STAS"/>
    <property type="match status" value="1"/>
</dbReference>
<feature type="transmembrane region" description="Helical" evidence="5">
    <location>
        <begin position="439"/>
        <end position="470"/>
    </location>
</feature>
<dbReference type="GO" id="GO:0016020">
    <property type="term" value="C:membrane"/>
    <property type="evidence" value="ECO:0007669"/>
    <property type="project" value="UniProtKB-SubCell"/>
</dbReference>
<feature type="domain" description="STAS" evidence="7">
    <location>
        <begin position="502"/>
        <end position="578"/>
    </location>
</feature>
<accession>A0A8J2JSC1</accession>
<dbReference type="OrthoDB" id="288203at2759"/>
<feature type="transmembrane region" description="Helical" evidence="5">
    <location>
        <begin position="119"/>
        <end position="141"/>
    </location>
</feature>
<dbReference type="Pfam" id="PF00916">
    <property type="entry name" value="Sulfate_transp"/>
    <property type="match status" value="1"/>
</dbReference>
<dbReference type="InterPro" id="IPR001902">
    <property type="entry name" value="SLC26A/SulP_fam"/>
</dbReference>